<dbReference type="SUPFAM" id="SSF50621">
    <property type="entry name" value="Alanine racemase C-terminal domain-like"/>
    <property type="match status" value="1"/>
</dbReference>
<comment type="caution">
    <text evidence="6">The sequence shown here is derived from an EMBL/GenBank/DDBJ whole genome shotgun (WGS) entry which is preliminary data.</text>
</comment>
<dbReference type="HAMAP" id="MF_01201">
    <property type="entry name" value="Ala_racemase"/>
    <property type="match status" value="1"/>
</dbReference>
<evidence type="ECO:0000256" key="3">
    <source>
        <dbReference type="ARBA" id="ARBA00023235"/>
    </source>
</evidence>
<feature type="active site" description="Proton acceptor; specific for D-alanine" evidence="4">
    <location>
        <position position="36"/>
    </location>
</feature>
<comment type="cofactor">
    <cofactor evidence="1 4">
        <name>pyridoxal 5'-phosphate</name>
        <dbReference type="ChEBI" id="CHEBI:597326"/>
    </cofactor>
</comment>
<feature type="domain" description="Alanine racemase C-terminal" evidence="5">
    <location>
        <begin position="254"/>
        <end position="382"/>
    </location>
</feature>
<comment type="similarity">
    <text evidence="4">Belongs to the alanine racemase family.</text>
</comment>
<dbReference type="InterPro" id="IPR000821">
    <property type="entry name" value="Ala_racemase"/>
</dbReference>
<evidence type="ECO:0000256" key="4">
    <source>
        <dbReference type="HAMAP-Rule" id="MF_01201"/>
    </source>
</evidence>
<dbReference type="InterPro" id="IPR001608">
    <property type="entry name" value="Ala_racemase_N"/>
</dbReference>
<keyword evidence="2 4" id="KW-0663">Pyridoxal phosphate</keyword>
<dbReference type="CDD" id="cd00430">
    <property type="entry name" value="PLPDE_III_AR"/>
    <property type="match status" value="1"/>
</dbReference>
<keyword evidence="3 4" id="KW-0413">Isomerase</keyword>
<feature type="binding site" evidence="4">
    <location>
        <position position="323"/>
    </location>
    <ligand>
        <name>substrate</name>
    </ligand>
</feature>
<dbReference type="InterPro" id="IPR029066">
    <property type="entry name" value="PLP-binding_barrel"/>
</dbReference>
<evidence type="ECO:0000313" key="7">
    <source>
        <dbReference type="Proteomes" id="UP001597032"/>
    </source>
</evidence>
<comment type="function">
    <text evidence="4">Catalyzes the interconversion of L-alanine and D-alanine. May also act on other amino acids.</text>
</comment>
<comment type="catalytic activity">
    <reaction evidence="4">
        <text>L-alanine = D-alanine</text>
        <dbReference type="Rhea" id="RHEA:20249"/>
        <dbReference type="ChEBI" id="CHEBI:57416"/>
        <dbReference type="ChEBI" id="CHEBI:57972"/>
        <dbReference type="EC" id="5.1.1.1"/>
    </reaction>
</comment>
<dbReference type="Gene3D" id="2.40.37.10">
    <property type="entry name" value="Lyase, Ornithine Decarboxylase, Chain A, domain 1"/>
    <property type="match status" value="1"/>
</dbReference>
<comment type="pathway">
    <text evidence="4">Amino-acid biosynthesis; D-alanine biosynthesis; D-alanine from L-alanine: step 1/1.</text>
</comment>
<evidence type="ECO:0000259" key="5">
    <source>
        <dbReference type="SMART" id="SM01005"/>
    </source>
</evidence>
<gene>
    <name evidence="6" type="primary">alr</name>
    <name evidence="6" type="ORF">ACFQZW_05380</name>
</gene>
<proteinExistence type="inferred from homology"/>
<dbReference type="Pfam" id="PF01168">
    <property type="entry name" value="Ala_racemase_N"/>
    <property type="match status" value="1"/>
</dbReference>
<feature type="binding site" evidence="4">
    <location>
        <position position="135"/>
    </location>
    <ligand>
        <name>substrate</name>
    </ligand>
</feature>
<dbReference type="SMART" id="SM01005">
    <property type="entry name" value="Ala_racemase_C"/>
    <property type="match status" value="1"/>
</dbReference>
<evidence type="ECO:0000313" key="6">
    <source>
        <dbReference type="EMBL" id="MFD0761506.1"/>
    </source>
</evidence>
<dbReference type="Proteomes" id="UP001597032">
    <property type="component" value="Unassembled WGS sequence"/>
</dbReference>
<dbReference type="Pfam" id="PF00842">
    <property type="entry name" value="Ala_racemase_C"/>
    <property type="match status" value="1"/>
</dbReference>
<protein>
    <recommendedName>
        <fullName evidence="4">Alanine racemase</fullName>
        <ecNumber evidence="4">5.1.1.1</ecNumber>
    </recommendedName>
</protein>
<dbReference type="RefSeq" id="WP_298262827.1">
    <property type="nucleotide sequence ID" value="NZ_JBHTIC010000006.1"/>
</dbReference>
<dbReference type="GO" id="GO:0008784">
    <property type="term" value="F:alanine racemase activity"/>
    <property type="evidence" value="ECO:0007669"/>
    <property type="project" value="UniProtKB-EC"/>
</dbReference>
<keyword evidence="7" id="KW-1185">Reference proteome</keyword>
<dbReference type="PROSITE" id="PS00395">
    <property type="entry name" value="ALANINE_RACEMASE"/>
    <property type="match status" value="1"/>
</dbReference>
<organism evidence="6 7">
    <name type="scientific">Lutibacter aestuarii</name>
    <dbReference type="NCBI Taxonomy" id="861111"/>
    <lineage>
        <taxon>Bacteria</taxon>
        <taxon>Pseudomonadati</taxon>
        <taxon>Bacteroidota</taxon>
        <taxon>Flavobacteriia</taxon>
        <taxon>Flavobacteriales</taxon>
        <taxon>Flavobacteriaceae</taxon>
        <taxon>Lutibacter</taxon>
    </lineage>
</organism>
<dbReference type="PRINTS" id="PR00992">
    <property type="entry name" value="ALARACEMASE"/>
</dbReference>
<reference evidence="7" key="1">
    <citation type="journal article" date="2019" name="Int. J. Syst. Evol. Microbiol.">
        <title>The Global Catalogue of Microorganisms (GCM) 10K type strain sequencing project: providing services to taxonomists for standard genome sequencing and annotation.</title>
        <authorList>
            <consortium name="The Broad Institute Genomics Platform"/>
            <consortium name="The Broad Institute Genome Sequencing Center for Infectious Disease"/>
            <person name="Wu L."/>
            <person name="Ma J."/>
        </authorList>
    </citation>
    <scope>NUCLEOTIDE SEQUENCE [LARGE SCALE GENOMIC DNA]</scope>
    <source>
        <strain evidence="7">CCUG 60022</strain>
    </source>
</reference>
<dbReference type="PANTHER" id="PTHR30511">
    <property type="entry name" value="ALANINE RACEMASE"/>
    <property type="match status" value="1"/>
</dbReference>
<dbReference type="InterPro" id="IPR020622">
    <property type="entry name" value="Ala_racemase_pyridoxalP-BS"/>
</dbReference>
<dbReference type="Gene3D" id="3.20.20.10">
    <property type="entry name" value="Alanine racemase"/>
    <property type="match status" value="1"/>
</dbReference>
<dbReference type="PANTHER" id="PTHR30511:SF0">
    <property type="entry name" value="ALANINE RACEMASE, CATABOLIC-RELATED"/>
    <property type="match status" value="1"/>
</dbReference>
<dbReference type="EMBL" id="JBHTIC010000006">
    <property type="protein sequence ID" value="MFD0761506.1"/>
    <property type="molecule type" value="Genomic_DNA"/>
</dbReference>
<dbReference type="NCBIfam" id="TIGR00492">
    <property type="entry name" value="alr"/>
    <property type="match status" value="1"/>
</dbReference>
<sequence>MFYTSYLEISKSALIHNLSFLKNHIRKNVQISSVVKGNAYGHGIEVYIPLAESCGINHFSVFSADEAFRVQKSSTNNNTIMIMGLVEDEQLAWAIENEIEFYVFEFDRLEKAVELAKKLHKKACIHIEIETGMNRTGFSQKNIGKICQFITQNSAHITFKGLCTHYAGAESITNYYRIKKQQKSFQKSVQKFTDKKVIPLQLHTACSAAALRYPKSQMDMVRLGIVQYGFFPNKEIYIEYLTKKKITEHPLKRLISWKSKVMDIKTVKAGEFVGYGTSYLANSNLKIATIPVGYSHGFSRDLSNQGRVLIHSQRVSIIGVVNMNMITVDVTKIEQVQKGDEVVLIGKQGDLEISVSSFSEFSDQVNYELLTRLPQSLPRFVVD</sequence>
<dbReference type="InterPro" id="IPR009006">
    <property type="entry name" value="Ala_racemase/Decarboxylase_C"/>
</dbReference>
<dbReference type="InterPro" id="IPR011079">
    <property type="entry name" value="Ala_racemase_C"/>
</dbReference>
<feature type="active site" description="Proton acceptor; specific for L-alanine" evidence="4">
    <location>
        <position position="275"/>
    </location>
</feature>
<feature type="modified residue" description="N6-(pyridoxal phosphate)lysine" evidence="4">
    <location>
        <position position="36"/>
    </location>
</feature>
<accession>A0ABW2Z3U8</accession>
<evidence type="ECO:0000256" key="2">
    <source>
        <dbReference type="ARBA" id="ARBA00022898"/>
    </source>
</evidence>
<dbReference type="SUPFAM" id="SSF51419">
    <property type="entry name" value="PLP-binding barrel"/>
    <property type="match status" value="1"/>
</dbReference>
<name>A0ABW2Z3U8_9FLAO</name>
<evidence type="ECO:0000256" key="1">
    <source>
        <dbReference type="ARBA" id="ARBA00001933"/>
    </source>
</evidence>
<dbReference type="EC" id="5.1.1.1" evidence="4"/>